<evidence type="ECO:0000256" key="1">
    <source>
        <dbReference type="SAM" id="MobiDB-lite"/>
    </source>
</evidence>
<sequence length="570" mass="63643">MLPSVPQAVEETSSHITEILKQVCKHNPLSTMNRSRCHEVPPFGLSSFDNGVYQIYSLGNLDSSPQKSSTAAIRVLQPSPPQGFDSQQQSSAQDFQTTIQPLNREEPHSDHPVLEREYAISEMPVGGSLGDLNLSSHKSFFQPPFLQCLNIGCPSITRSVEQWRSHNNLCPHSNLPQETNATPAIQCPFISCSRLFATPFSLSNHYSQHHLVYVCGRPQCQLAFEQETLAEKHICVDNIDSKSSTRSHPRKFICLEPKGWSLKEIQKGKLLTRDSFVPYDYFSADDDAPPVESTEISPEANEGLVMSGSPSSISSTAHPRTPEIPNSLLVEPSLSPEAPGEPYVLPGARHPNAFTSPAAAGLSSSNVHKHALQHQQRGVLLPRPTKEPPVIATLTCAEQMKYLTVLMNICVKAAYNFYTLHKLRGAVDKKNIPIFLTKDKQIARLPFDLTLPQWTQHLRKACDTRFINADMVYCLESFKGEIQPVDEVRHALVKEKTKSDRAFLAVIEAVRTFVKQLKDWQRCEMVDAVYDEVEGLIFLKKRHTQVGGLGQEMAHPEPSSPKGARRNTWN</sequence>
<evidence type="ECO:0000313" key="3">
    <source>
        <dbReference type="Proteomes" id="UP001375240"/>
    </source>
</evidence>
<feature type="region of interest" description="Disordered" evidence="1">
    <location>
        <begin position="549"/>
        <end position="570"/>
    </location>
</feature>
<name>A0AAV9U9M7_9PEZI</name>
<keyword evidence="3" id="KW-1185">Reference proteome</keyword>
<feature type="region of interest" description="Disordered" evidence="1">
    <location>
        <begin position="77"/>
        <end position="96"/>
    </location>
</feature>
<gene>
    <name evidence="2" type="ORF">TWF696_001475</name>
</gene>
<reference evidence="2 3" key="1">
    <citation type="submission" date="2019-10" db="EMBL/GenBank/DDBJ databases">
        <authorList>
            <person name="Palmer J.M."/>
        </authorList>
    </citation>
    <scope>NUCLEOTIDE SEQUENCE [LARGE SCALE GENOMIC DNA]</scope>
    <source>
        <strain evidence="2 3">TWF696</strain>
    </source>
</reference>
<dbReference type="AlphaFoldDB" id="A0AAV9U9M7"/>
<comment type="caution">
    <text evidence="2">The sequence shown here is derived from an EMBL/GenBank/DDBJ whole genome shotgun (WGS) entry which is preliminary data.</text>
</comment>
<evidence type="ECO:0008006" key="4">
    <source>
        <dbReference type="Google" id="ProtNLM"/>
    </source>
</evidence>
<accession>A0AAV9U9M7</accession>
<feature type="region of interest" description="Disordered" evidence="1">
    <location>
        <begin position="287"/>
        <end position="320"/>
    </location>
</feature>
<proteinExistence type="predicted"/>
<feature type="compositionally biased region" description="Low complexity" evidence="1">
    <location>
        <begin position="82"/>
        <end position="96"/>
    </location>
</feature>
<organism evidence="2 3">
    <name type="scientific">Orbilia brochopaga</name>
    <dbReference type="NCBI Taxonomy" id="3140254"/>
    <lineage>
        <taxon>Eukaryota</taxon>
        <taxon>Fungi</taxon>
        <taxon>Dikarya</taxon>
        <taxon>Ascomycota</taxon>
        <taxon>Pezizomycotina</taxon>
        <taxon>Orbiliomycetes</taxon>
        <taxon>Orbiliales</taxon>
        <taxon>Orbiliaceae</taxon>
        <taxon>Orbilia</taxon>
    </lineage>
</organism>
<dbReference type="Proteomes" id="UP001375240">
    <property type="component" value="Unassembled WGS sequence"/>
</dbReference>
<dbReference type="EMBL" id="JAVHNQ010000010">
    <property type="protein sequence ID" value="KAK6338004.1"/>
    <property type="molecule type" value="Genomic_DNA"/>
</dbReference>
<protein>
    <recommendedName>
        <fullName evidence="4">C2H2-type domain-containing protein</fullName>
    </recommendedName>
</protein>
<feature type="compositionally biased region" description="Polar residues" evidence="1">
    <location>
        <begin position="308"/>
        <end position="318"/>
    </location>
</feature>
<evidence type="ECO:0000313" key="2">
    <source>
        <dbReference type="EMBL" id="KAK6338004.1"/>
    </source>
</evidence>